<dbReference type="VEuPathDB" id="FungiDB:QG37_07948"/>
<name>A0A0L0NNB9_CANAR</name>
<protein>
    <submittedName>
        <fullName evidence="1">Uncharacterized protein</fullName>
    </submittedName>
</protein>
<organism evidence="1 2">
    <name type="scientific">Candidozyma auris</name>
    <name type="common">Yeast</name>
    <name type="synonym">Candida auris</name>
    <dbReference type="NCBI Taxonomy" id="498019"/>
    <lineage>
        <taxon>Eukaryota</taxon>
        <taxon>Fungi</taxon>
        <taxon>Dikarya</taxon>
        <taxon>Ascomycota</taxon>
        <taxon>Saccharomycotina</taxon>
        <taxon>Pichiomycetes</taxon>
        <taxon>Metschnikowiaceae</taxon>
        <taxon>Candidozyma</taxon>
    </lineage>
</organism>
<dbReference type="EMBL" id="LGST01000066">
    <property type="protein sequence ID" value="KND95632.1"/>
    <property type="molecule type" value="Genomic_DNA"/>
</dbReference>
<dbReference type="AlphaFoldDB" id="A0A0L0NNB9"/>
<sequence>MKFIPLWRYKVGEFESFTFFWFDLIVDKIDSFGLFVGFAADTCKFTNMSRSSTYEKS</sequence>
<evidence type="ECO:0000313" key="2">
    <source>
        <dbReference type="Proteomes" id="UP000037122"/>
    </source>
</evidence>
<comment type="caution">
    <text evidence="1">The sequence shown here is derived from an EMBL/GenBank/DDBJ whole genome shotgun (WGS) entry which is preliminary data.</text>
</comment>
<proteinExistence type="predicted"/>
<gene>
    <name evidence="1" type="ORF">QG37_07948</name>
</gene>
<dbReference type="Proteomes" id="UP000037122">
    <property type="component" value="Unassembled WGS sequence"/>
</dbReference>
<evidence type="ECO:0000313" key="1">
    <source>
        <dbReference type="EMBL" id="KND95632.1"/>
    </source>
</evidence>
<accession>A0A0L0NNB9</accession>
<reference evidence="2" key="1">
    <citation type="journal article" date="2015" name="BMC Genomics">
        <title>Draft genome of a commonly misdiagnosed multidrug resistant pathogen Candida auris.</title>
        <authorList>
            <person name="Chatterjee S."/>
            <person name="Alampalli S.V."/>
            <person name="Nageshan R.K."/>
            <person name="Chettiar S.T."/>
            <person name="Joshi S."/>
            <person name="Tatu U.S."/>
        </authorList>
    </citation>
    <scope>NUCLEOTIDE SEQUENCE [LARGE SCALE GENOMIC DNA]</scope>
    <source>
        <strain evidence="2">6684</strain>
    </source>
</reference>